<evidence type="ECO:0000313" key="2">
    <source>
        <dbReference type="Proteomes" id="UP001500784"/>
    </source>
</evidence>
<reference evidence="1 2" key="1">
    <citation type="journal article" date="2019" name="Int. J. Syst. Evol. Microbiol.">
        <title>The Global Catalogue of Microorganisms (GCM) 10K type strain sequencing project: providing services to taxonomists for standard genome sequencing and annotation.</title>
        <authorList>
            <consortium name="The Broad Institute Genomics Platform"/>
            <consortium name="The Broad Institute Genome Sequencing Center for Infectious Disease"/>
            <person name="Wu L."/>
            <person name="Ma J."/>
        </authorList>
    </citation>
    <scope>NUCLEOTIDE SEQUENCE [LARGE SCALE GENOMIC DNA]</scope>
    <source>
        <strain evidence="1 2">JCM 13316</strain>
    </source>
</reference>
<proteinExistence type="predicted"/>
<sequence>MNGHQAVLAGWADPAAVDGAAGEIRAKGAAFKQSVDALSSTWKGLDGCYQAPERADVLVAFDPITAQAELLEAATEAVSSALSDFAEGVRGLLPAKEALLTDLAAYQTEPEPVNSDDEPAAEAFHFARGESLQSRLTYLSGRHEQLETECAAALRSVDGYEGGALAFLAGPLFAAVVGTVQEFGDRHTARTRVTVDALELPAWAAPFYRDGERISVLDPRHPDYGSTRRFWYTTNVVETVREWRPTLNRTMYNQDETYRRRVDANPNRWAVPESIKWADQPGSLKLIKGVGWAGALAMTGVTYGDNLRQNRNELLRADPGMDAERLEGRAREMATVQTAASTGVDFAAGVTGAMIGTAIGGPLGTAVGFGVGMGISVITDLDLFDGRSIKDFTADIAVQGWDTTKELAVQGWDTATELAGSAAEEAEAAAEAIAEGTVAAAEAIAEGTEAAAEAIAAGWNRLWGN</sequence>
<comment type="caution">
    <text evidence="1">The sequence shown here is derived from an EMBL/GenBank/DDBJ whole genome shotgun (WGS) entry which is preliminary data.</text>
</comment>
<organism evidence="1 2">
    <name type="scientific">Arthrobacter gandavensis</name>
    <dbReference type="NCBI Taxonomy" id="169960"/>
    <lineage>
        <taxon>Bacteria</taxon>
        <taxon>Bacillati</taxon>
        <taxon>Actinomycetota</taxon>
        <taxon>Actinomycetes</taxon>
        <taxon>Micrococcales</taxon>
        <taxon>Micrococcaceae</taxon>
        <taxon>Arthrobacter</taxon>
    </lineage>
</organism>
<gene>
    <name evidence="1" type="ORF">GCM10009688_16820</name>
</gene>
<protein>
    <recommendedName>
        <fullName evidence="3">WXG100 family type VII secretion target</fullName>
    </recommendedName>
</protein>
<dbReference type="Proteomes" id="UP001500784">
    <property type="component" value="Unassembled WGS sequence"/>
</dbReference>
<dbReference type="EMBL" id="BAAALV010000002">
    <property type="protein sequence ID" value="GAA1912514.1"/>
    <property type="molecule type" value="Genomic_DNA"/>
</dbReference>
<accession>A0ABN2P4T0</accession>
<dbReference type="RefSeq" id="WP_152226543.1">
    <property type="nucleotide sequence ID" value="NZ_BAAALV010000002.1"/>
</dbReference>
<keyword evidence="2" id="KW-1185">Reference proteome</keyword>
<evidence type="ECO:0008006" key="3">
    <source>
        <dbReference type="Google" id="ProtNLM"/>
    </source>
</evidence>
<evidence type="ECO:0000313" key="1">
    <source>
        <dbReference type="EMBL" id="GAA1912514.1"/>
    </source>
</evidence>
<name>A0ABN2P4T0_9MICC</name>